<reference evidence="3" key="1">
    <citation type="submission" date="2011-02" db="EMBL/GenBank/DDBJ databases">
        <title>The complete genome of Planctomyces brasiliensis DSM 5305.</title>
        <authorList>
            <person name="Lucas S."/>
            <person name="Copeland A."/>
            <person name="Lapidus A."/>
            <person name="Bruce D."/>
            <person name="Goodwin L."/>
            <person name="Pitluck S."/>
            <person name="Kyrpides N."/>
            <person name="Mavromatis K."/>
            <person name="Pagani I."/>
            <person name="Ivanova N."/>
            <person name="Ovchinnikova G."/>
            <person name="Lu M."/>
            <person name="Detter J.C."/>
            <person name="Han C."/>
            <person name="Land M."/>
            <person name="Hauser L."/>
            <person name="Markowitz V."/>
            <person name="Cheng J.-F."/>
            <person name="Hugenholtz P."/>
            <person name="Woyke T."/>
            <person name="Wu D."/>
            <person name="Tindall B."/>
            <person name="Pomrenke H.G."/>
            <person name="Brambilla E."/>
            <person name="Klenk H.-P."/>
            <person name="Eisen J.A."/>
        </authorList>
    </citation>
    <scope>NUCLEOTIDE SEQUENCE [LARGE SCALE GENOMIC DNA]</scope>
    <source>
        <strain evidence="3">ATCC 49424 / DSM 5305 / JCM 21570 / NBRC 103401 / IFAM 1448</strain>
    </source>
</reference>
<dbReference type="KEGG" id="pbs:Plabr_4347"/>
<dbReference type="EMBL" id="CP002546">
    <property type="protein sequence ID" value="ADY61920.1"/>
    <property type="molecule type" value="Genomic_DNA"/>
</dbReference>
<gene>
    <name evidence="2" type="ordered locus">Plabr_4347</name>
</gene>
<dbReference type="AlphaFoldDB" id="F0SJT2"/>
<accession>F0SJT2</accession>
<organism evidence="2 3">
    <name type="scientific">Rubinisphaera brasiliensis (strain ATCC 49424 / DSM 5305 / JCM 21570 / IAM 15109 / NBRC 103401 / IFAM 1448)</name>
    <name type="common">Planctomyces brasiliensis</name>
    <dbReference type="NCBI Taxonomy" id="756272"/>
    <lineage>
        <taxon>Bacteria</taxon>
        <taxon>Pseudomonadati</taxon>
        <taxon>Planctomycetota</taxon>
        <taxon>Planctomycetia</taxon>
        <taxon>Planctomycetales</taxon>
        <taxon>Planctomycetaceae</taxon>
        <taxon>Rubinisphaera</taxon>
    </lineage>
</organism>
<dbReference type="OrthoDB" id="9784953at2"/>
<protein>
    <submittedName>
        <fullName evidence="2">Signal transduction protein</fullName>
    </submittedName>
</protein>
<name>F0SJT2_RUBBR</name>
<dbReference type="eggNOG" id="COG1639">
    <property type="taxonomic scope" value="Bacteria"/>
</dbReference>
<dbReference type="Gene3D" id="1.10.3210.10">
    <property type="entry name" value="Hypothetical protein af1432"/>
    <property type="match status" value="1"/>
</dbReference>
<proteinExistence type="predicted"/>
<dbReference type="SUPFAM" id="SSF109604">
    <property type="entry name" value="HD-domain/PDEase-like"/>
    <property type="match status" value="1"/>
</dbReference>
<dbReference type="Pfam" id="PF08668">
    <property type="entry name" value="HDOD"/>
    <property type="match status" value="1"/>
</dbReference>
<dbReference type="InterPro" id="IPR013976">
    <property type="entry name" value="HDOD"/>
</dbReference>
<feature type="domain" description="HDOD" evidence="1">
    <location>
        <begin position="32"/>
        <end position="226"/>
    </location>
</feature>
<dbReference type="PANTHER" id="PTHR33525">
    <property type="match status" value="1"/>
</dbReference>
<dbReference type="PANTHER" id="PTHR33525:SF3">
    <property type="entry name" value="RIBONUCLEASE Y"/>
    <property type="match status" value="1"/>
</dbReference>
<keyword evidence="3" id="KW-1185">Reference proteome</keyword>
<dbReference type="PROSITE" id="PS51833">
    <property type="entry name" value="HDOD"/>
    <property type="match status" value="1"/>
</dbReference>
<sequence length="325" mass="36378">METTSQDAFWANLVAEKLSGLSIKALPPTLKLPALPLAVTQFLERSKQPNTTLKELSAIIETDSGLTLELLRFVNSSFVGLRHKATSVTHALTLLGQRQSTTFLITTGMEAAVRARKSKLINQACFWNSCMQKALFAREVAKLLQADADMAFAGAMLQDFLLPVLTNDLFDTYLKFVEQRNEQARLLTEYERAQFGWDHALAAACLARRWYLPDELVGCIMLHHHGLHLLADSQTRKTSAAAVAISALLPDQLRQNFSGLEQLLLLEQKWPAFDLDQVVERVDEIHAEMDLGVRNDFPLARRCKPALDRHREISDGMLNTEAIPA</sequence>
<evidence type="ECO:0000313" key="2">
    <source>
        <dbReference type="EMBL" id="ADY61920.1"/>
    </source>
</evidence>
<dbReference type="RefSeq" id="WP_013630625.1">
    <property type="nucleotide sequence ID" value="NC_015174.1"/>
</dbReference>
<dbReference type="HOGENOM" id="CLU_874013_0_0_0"/>
<dbReference type="InterPro" id="IPR052340">
    <property type="entry name" value="RNase_Y/CdgJ"/>
</dbReference>
<evidence type="ECO:0000259" key="1">
    <source>
        <dbReference type="PROSITE" id="PS51833"/>
    </source>
</evidence>
<dbReference type="Proteomes" id="UP000006860">
    <property type="component" value="Chromosome"/>
</dbReference>
<evidence type="ECO:0000313" key="3">
    <source>
        <dbReference type="Proteomes" id="UP000006860"/>
    </source>
</evidence>
<dbReference type="STRING" id="756272.Plabr_4347"/>